<protein>
    <submittedName>
        <fullName evidence="1">Uncharacterized protein</fullName>
    </submittedName>
</protein>
<dbReference type="Proteomes" id="UP000314294">
    <property type="component" value="Unassembled WGS sequence"/>
</dbReference>
<dbReference type="AlphaFoldDB" id="A0A4Z2F676"/>
<name>A0A4Z2F676_9TELE</name>
<reference evidence="1 2" key="1">
    <citation type="submission" date="2019-03" db="EMBL/GenBank/DDBJ databases">
        <title>First draft genome of Liparis tanakae, snailfish: a comprehensive survey of snailfish specific genes.</title>
        <authorList>
            <person name="Kim W."/>
            <person name="Song I."/>
            <person name="Jeong J.-H."/>
            <person name="Kim D."/>
            <person name="Kim S."/>
            <person name="Ryu S."/>
            <person name="Song J.Y."/>
            <person name="Lee S.K."/>
        </authorList>
    </citation>
    <scope>NUCLEOTIDE SEQUENCE [LARGE SCALE GENOMIC DNA]</scope>
    <source>
        <tissue evidence="1">Muscle</tissue>
    </source>
</reference>
<gene>
    <name evidence="1" type="ORF">EYF80_053252</name>
</gene>
<dbReference type="EMBL" id="SRLO01001599">
    <property type="protein sequence ID" value="TNN36575.1"/>
    <property type="molecule type" value="Genomic_DNA"/>
</dbReference>
<sequence length="97" mass="10345">MPTTSRSRALPLHAVLAQAAGGEPLRVGGVSSLLSRLRVILKLLDDVPHAAGTDCRHRHCGSGQRPVERGAMKKASHFSFSVLRPGNTLESLSLIPE</sequence>
<accession>A0A4Z2F676</accession>
<evidence type="ECO:0000313" key="1">
    <source>
        <dbReference type="EMBL" id="TNN36575.1"/>
    </source>
</evidence>
<comment type="caution">
    <text evidence="1">The sequence shown here is derived from an EMBL/GenBank/DDBJ whole genome shotgun (WGS) entry which is preliminary data.</text>
</comment>
<organism evidence="1 2">
    <name type="scientific">Liparis tanakae</name>
    <name type="common">Tanaka's snailfish</name>
    <dbReference type="NCBI Taxonomy" id="230148"/>
    <lineage>
        <taxon>Eukaryota</taxon>
        <taxon>Metazoa</taxon>
        <taxon>Chordata</taxon>
        <taxon>Craniata</taxon>
        <taxon>Vertebrata</taxon>
        <taxon>Euteleostomi</taxon>
        <taxon>Actinopterygii</taxon>
        <taxon>Neopterygii</taxon>
        <taxon>Teleostei</taxon>
        <taxon>Neoteleostei</taxon>
        <taxon>Acanthomorphata</taxon>
        <taxon>Eupercaria</taxon>
        <taxon>Perciformes</taxon>
        <taxon>Cottioidei</taxon>
        <taxon>Cottales</taxon>
        <taxon>Liparidae</taxon>
        <taxon>Liparis</taxon>
    </lineage>
</organism>
<keyword evidence="2" id="KW-1185">Reference proteome</keyword>
<evidence type="ECO:0000313" key="2">
    <source>
        <dbReference type="Proteomes" id="UP000314294"/>
    </source>
</evidence>
<proteinExistence type="predicted"/>